<comment type="caution">
    <text evidence="1">The sequence shown here is derived from an EMBL/GenBank/DDBJ whole genome shotgun (WGS) entry which is preliminary data.</text>
</comment>
<evidence type="ECO:0000313" key="1">
    <source>
        <dbReference type="EMBL" id="KAJ6224136.1"/>
    </source>
</evidence>
<reference evidence="1" key="1">
    <citation type="submission" date="2022-12" db="EMBL/GenBank/DDBJ databases">
        <title>Genome assemblies of Blomia tropicalis.</title>
        <authorList>
            <person name="Cui Y."/>
        </authorList>
    </citation>
    <scope>NUCLEOTIDE SEQUENCE</scope>
    <source>
        <tissue evidence="1">Adult mites</tissue>
    </source>
</reference>
<proteinExistence type="predicted"/>
<gene>
    <name evidence="1" type="ORF">RDWZM_002681</name>
</gene>
<protein>
    <submittedName>
        <fullName evidence="1">Uncharacterized protein</fullName>
    </submittedName>
</protein>
<accession>A0A9Q0RRU8</accession>
<dbReference type="AlphaFoldDB" id="A0A9Q0RRU8"/>
<keyword evidence="2" id="KW-1185">Reference proteome</keyword>
<dbReference type="Proteomes" id="UP001142055">
    <property type="component" value="Chromosome 1"/>
</dbReference>
<dbReference type="EMBL" id="JAPWDV010000001">
    <property type="protein sequence ID" value="KAJ6224136.1"/>
    <property type="molecule type" value="Genomic_DNA"/>
</dbReference>
<sequence>MPTNNNSNNKNFGFVFGSSLNVQNVCWLFEWKRDSTRLIVERTPFGGGHQMKIDDTEMTEYVGHTHSMKLNGKAKTYKLSCSPK</sequence>
<name>A0A9Q0RRU8_BLOTA</name>
<organism evidence="1 2">
    <name type="scientific">Blomia tropicalis</name>
    <name type="common">Mite</name>
    <dbReference type="NCBI Taxonomy" id="40697"/>
    <lineage>
        <taxon>Eukaryota</taxon>
        <taxon>Metazoa</taxon>
        <taxon>Ecdysozoa</taxon>
        <taxon>Arthropoda</taxon>
        <taxon>Chelicerata</taxon>
        <taxon>Arachnida</taxon>
        <taxon>Acari</taxon>
        <taxon>Acariformes</taxon>
        <taxon>Sarcoptiformes</taxon>
        <taxon>Astigmata</taxon>
        <taxon>Glycyphagoidea</taxon>
        <taxon>Echimyopodidae</taxon>
        <taxon>Blomia</taxon>
    </lineage>
</organism>
<evidence type="ECO:0000313" key="2">
    <source>
        <dbReference type="Proteomes" id="UP001142055"/>
    </source>
</evidence>